<name>A0ACA9SPN9_9GLOM</name>
<evidence type="ECO:0000313" key="1">
    <source>
        <dbReference type="EMBL" id="CAG8844910.1"/>
    </source>
</evidence>
<protein>
    <submittedName>
        <fullName evidence="1">31231_t:CDS:1</fullName>
    </submittedName>
</protein>
<dbReference type="EMBL" id="CAJVQC010144523">
    <property type="protein sequence ID" value="CAG8844910.1"/>
    <property type="molecule type" value="Genomic_DNA"/>
</dbReference>
<accession>A0ACA9SPN9</accession>
<reference evidence="1" key="1">
    <citation type="submission" date="2021-06" db="EMBL/GenBank/DDBJ databases">
        <authorList>
            <person name="Kallberg Y."/>
            <person name="Tangrot J."/>
            <person name="Rosling A."/>
        </authorList>
    </citation>
    <scope>NUCLEOTIDE SEQUENCE</scope>
    <source>
        <strain evidence="1">MA461A</strain>
    </source>
</reference>
<dbReference type="Proteomes" id="UP000789920">
    <property type="component" value="Unassembled WGS sequence"/>
</dbReference>
<proteinExistence type="predicted"/>
<organism evidence="1 2">
    <name type="scientific">Racocetra persica</name>
    <dbReference type="NCBI Taxonomy" id="160502"/>
    <lineage>
        <taxon>Eukaryota</taxon>
        <taxon>Fungi</taxon>
        <taxon>Fungi incertae sedis</taxon>
        <taxon>Mucoromycota</taxon>
        <taxon>Glomeromycotina</taxon>
        <taxon>Glomeromycetes</taxon>
        <taxon>Diversisporales</taxon>
        <taxon>Gigasporaceae</taxon>
        <taxon>Racocetra</taxon>
    </lineage>
</organism>
<sequence>MAFEMNEINSTTMSLDFTNNMSFELTKKKTTDNMSFELMEREIANNVPVEQMNFEPNNSTLKTFETARECHNHLARESYARKIAHEINSLVIENSETNLTLTHKNRANYAQQLTSETTESAENRRAKRLK</sequence>
<comment type="caution">
    <text evidence="1">The sequence shown here is derived from an EMBL/GenBank/DDBJ whole genome shotgun (WGS) entry which is preliminary data.</text>
</comment>
<gene>
    <name evidence="1" type="ORF">RPERSI_LOCUS33417</name>
</gene>
<feature type="non-terminal residue" evidence="1">
    <location>
        <position position="130"/>
    </location>
</feature>
<keyword evidence="2" id="KW-1185">Reference proteome</keyword>
<evidence type="ECO:0000313" key="2">
    <source>
        <dbReference type="Proteomes" id="UP000789920"/>
    </source>
</evidence>